<evidence type="ECO:0000313" key="16">
    <source>
        <dbReference type="Proteomes" id="UP000185544"/>
    </source>
</evidence>
<dbReference type="PROSITE" id="PS51217">
    <property type="entry name" value="UVRD_HELICASE_CTER"/>
    <property type="match status" value="1"/>
</dbReference>
<evidence type="ECO:0000256" key="9">
    <source>
        <dbReference type="ARBA" id="ARBA00034808"/>
    </source>
</evidence>
<keyword evidence="4 12" id="KW-0347">Helicase</keyword>
<comment type="catalytic activity">
    <reaction evidence="11">
        <text>ATP + H2O = ADP + phosphate + H(+)</text>
        <dbReference type="Rhea" id="RHEA:13065"/>
        <dbReference type="ChEBI" id="CHEBI:15377"/>
        <dbReference type="ChEBI" id="CHEBI:15378"/>
        <dbReference type="ChEBI" id="CHEBI:30616"/>
        <dbReference type="ChEBI" id="CHEBI:43474"/>
        <dbReference type="ChEBI" id="CHEBI:456216"/>
        <dbReference type="EC" id="5.6.2.4"/>
    </reaction>
</comment>
<feature type="binding site" evidence="12">
    <location>
        <begin position="35"/>
        <end position="42"/>
    </location>
    <ligand>
        <name>ATP</name>
        <dbReference type="ChEBI" id="CHEBI:30616"/>
    </ligand>
</feature>
<feature type="domain" description="UvrD-like helicase C-terminal" evidence="14">
    <location>
        <begin position="294"/>
        <end position="571"/>
    </location>
</feature>
<dbReference type="InterPro" id="IPR000212">
    <property type="entry name" value="DNA_helicase_UvrD/REP"/>
</dbReference>
<dbReference type="STRING" id="1882918.BCY86_00470"/>
<feature type="domain" description="UvrD-like helicase ATP-binding" evidence="13">
    <location>
        <begin position="14"/>
        <end position="293"/>
    </location>
</feature>
<evidence type="ECO:0000259" key="14">
    <source>
        <dbReference type="PROSITE" id="PS51217"/>
    </source>
</evidence>
<dbReference type="GO" id="GO:0043138">
    <property type="term" value="F:3'-5' DNA helicase activity"/>
    <property type="evidence" value="ECO:0007669"/>
    <property type="project" value="UniProtKB-EC"/>
</dbReference>
<dbReference type="EMBL" id="CP016908">
    <property type="protein sequence ID" value="APR99316.1"/>
    <property type="molecule type" value="Genomic_DNA"/>
</dbReference>
<keyword evidence="3 12" id="KW-0378">Hydrolase</keyword>
<evidence type="ECO:0000256" key="1">
    <source>
        <dbReference type="ARBA" id="ARBA00009922"/>
    </source>
</evidence>
<keyword evidence="16" id="KW-1185">Reference proteome</keyword>
<dbReference type="GO" id="GO:0003677">
    <property type="term" value="F:DNA binding"/>
    <property type="evidence" value="ECO:0007669"/>
    <property type="project" value="UniProtKB-KW"/>
</dbReference>
<dbReference type="InterPro" id="IPR013986">
    <property type="entry name" value="DExx_box_DNA_helicase_dom_sf"/>
</dbReference>
<gene>
    <name evidence="15" type="ORF">BCY86_00470</name>
</gene>
<dbReference type="GO" id="GO:0005829">
    <property type="term" value="C:cytosol"/>
    <property type="evidence" value="ECO:0007669"/>
    <property type="project" value="TreeGrafter"/>
</dbReference>
<dbReference type="Gene3D" id="1.10.486.10">
    <property type="entry name" value="PCRA, domain 4"/>
    <property type="match status" value="1"/>
</dbReference>
<evidence type="ECO:0000256" key="5">
    <source>
        <dbReference type="ARBA" id="ARBA00022840"/>
    </source>
</evidence>
<evidence type="ECO:0000256" key="10">
    <source>
        <dbReference type="ARBA" id="ARBA00034923"/>
    </source>
</evidence>
<comment type="similarity">
    <text evidence="1">Belongs to the helicase family. UvrD subfamily.</text>
</comment>
<comment type="catalytic activity">
    <reaction evidence="8">
        <text>Couples ATP hydrolysis with the unwinding of duplex DNA by translocating in the 3'-5' direction.</text>
        <dbReference type="EC" id="5.6.2.4"/>
    </reaction>
</comment>
<sequence>MVVEQKSLNRWADPELNPPQSLAVAHGEGPLLVFAGAGSGKTRVITCRIASLVRERGVLPSRLLAVTFTNKAAHEMKVRLAHMLGQESIDTLWVGTFHAMCARLLRLHGSEIGIDPHFVIYDASDQKAIVSRILKELDLDEKRYAPRTLLSRIAHEKQEGLLPDVMQAHSYFDEVVYRVYERYQESLQSACALDFEDLIFQCEALFRSLHANGSLNLFQRFEYVLVDEFQDTNRMQYQLVRVLTQPHRNLCVVGDDDQSIYRWRGANVGNILEFQRDYPEAVVIKLEQNYRSTKRIVEAALSIISSACIREPKKLWTANEHGDPIEVIATRDERDEAASVIQLIEQLQMQGVSLRDMAIFYRVHAQSRVLEEALRGAQLPYRIVGGVKFYERAEVKDALSYLRVLIRPESDVDLLRIINVPARGIGNTTIHRLLESARSQGRSLFETLFYFEGSPLLRGSAKKKLAEFRTLLTHLRADIQSKLPSEVLKEVLQTTGYQRALRLESSIESDARLENLGELIGSMLDFEAAAQTSGETATLEKYLEQVTLQSDVDADMDTPRVTLMTVHSAKGLEFEVVFLTGMEEEIFPYQGVHSQNEEELDEERRLAYVAVTRARRKLFALYAAVRHIFGSTRWGRPSRFLDDLPQEHVVHSWSSALTQNTYHQASRHPEKEPTKEAFYVDRTFSQEEEREGEFRFKRGCSVFHPRFGEGQVRRVQQGREPVVVAYFPGCGEKKILARFLELST</sequence>
<dbReference type="SUPFAM" id="SSF52540">
    <property type="entry name" value="P-loop containing nucleoside triphosphate hydrolases"/>
    <property type="match status" value="1"/>
</dbReference>
<evidence type="ECO:0000256" key="3">
    <source>
        <dbReference type="ARBA" id="ARBA00022801"/>
    </source>
</evidence>
<dbReference type="EC" id="5.6.2.4" evidence="9"/>
<evidence type="ECO:0000259" key="13">
    <source>
        <dbReference type="PROSITE" id="PS51198"/>
    </source>
</evidence>
<evidence type="ECO:0000256" key="7">
    <source>
        <dbReference type="ARBA" id="ARBA00023235"/>
    </source>
</evidence>
<dbReference type="PROSITE" id="PS51198">
    <property type="entry name" value="UVRD_HELICASE_ATP_BIND"/>
    <property type="match status" value="1"/>
</dbReference>
<dbReference type="AlphaFoldDB" id="A0A1L6MV02"/>
<organism evidence="15 16">
    <name type="scientific">Pajaroellobacter abortibovis</name>
    <dbReference type="NCBI Taxonomy" id="1882918"/>
    <lineage>
        <taxon>Bacteria</taxon>
        <taxon>Pseudomonadati</taxon>
        <taxon>Myxococcota</taxon>
        <taxon>Polyangia</taxon>
        <taxon>Polyangiales</taxon>
        <taxon>Polyangiaceae</taxon>
    </lineage>
</organism>
<evidence type="ECO:0000256" key="6">
    <source>
        <dbReference type="ARBA" id="ARBA00023125"/>
    </source>
</evidence>
<name>A0A1L6MV02_9BACT</name>
<dbReference type="Proteomes" id="UP000185544">
    <property type="component" value="Chromosome"/>
</dbReference>
<dbReference type="InterPro" id="IPR014016">
    <property type="entry name" value="UvrD-like_ATP-bd"/>
</dbReference>
<evidence type="ECO:0000256" key="12">
    <source>
        <dbReference type="PROSITE-ProRule" id="PRU00560"/>
    </source>
</evidence>
<dbReference type="Pfam" id="PF13361">
    <property type="entry name" value="UvrD_C"/>
    <property type="match status" value="1"/>
</dbReference>
<dbReference type="PANTHER" id="PTHR11070">
    <property type="entry name" value="UVRD / RECB / PCRA DNA HELICASE FAMILY MEMBER"/>
    <property type="match status" value="1"/>
</dbReference>
<dbReference type="GO" id="GO:0005524">
    <property type="term" value="F:ATP binding"/>
    <property type="evidence" value="ECO:0007669"/>
    <property type="project" value="UniProtKB-UniRule"/>
</dbReference>
<evidence type="ECO:0000313" key="15">
    <source>
        <dbReference type="EMBL" id="APR99316.1"/>
    </source>
</evidence>
<reference evidence="15 16" key="1">
    <citation type="submission" date="2016-08" db="EMBL/GenBank/DDBJ databases">
        <title>Identification and validation of antigenic proteins from Pajaroellobacter abortibovis using de-novo genome sequence assembly and reverse vaccinology.</title>
        <authorList>
            <person name="Welly B.T."/>
            <person name="Miller M.R."/>
            <person name="Stott J.L."/>
            <person name="Blanchard M.T."/>
            <person name="Islas-Trejo A.D."/>
            <person name="O'Rourke S.M."/>
            <person name="Young A.E."/>
            <person name="Medrano J.F."/>
            <person name="Van Eenennaam A.L."/>
        </authorList>
    </citation>
    <scope>NUCLEOTIDE SEQUENCE [LARGE SCALE GENOMIC DNA]</scope>
    <source>
        <strain evidence="15 16">BTF92-0548A/99-0131</strain>
    </source>
</reference>
<keyword evidence="6" id="KW-0238">DNA-binding</keyword>
<dbReference type="Gene3D" id="3.40.50.300">
    <property type="entry name" value="P-loop containing nucleotide triphosphate hydrolases"/>
    <property type="match status" value="2"/>
</dbReference>
<proteinExistence type="inferred from homology"/>
<dbReference type="KEGG" id="pabo:BCY86_00470"/>
<dbReference type="Gene3D" id="1.10.10.160">
    <property type="match status" value="1"/>
</dbReference>
<keyword evidence="5 12" id="KW-0067">ATP-binding</keyword>
<dbReference type="GO" id="GO:0016887">
    <property type="term" value="F:ATP hydrolysis activity"/>
    <property type="evidence" value="ECO:0007669"/>
    <property type="project" value="RHEA"/>
</dbReference>
<dbReference type="InterPro" id="IPR014017">
    <property type="entry name" value="DNA_helicase_UvrD-like_C"/>
</dbReference>
<accession>A0A1L6MV02</accession>
<dbReference type="PANTHER" id="PTHR11070:SF2">
    <property type="entry name" value="ATP-DEPENDENT DNA HELICASE SRS2"/>
    <property type="match status" value="1"/>
</dbReference>
<evidence type="ECO:0000256" key="2">
    <source>
        <dbReference type="ARBA" id="ARBA00022741"/>
    </source>
</evidence>
<keyword evidence="7" id="KW-0413">Isomerase</keyword>
<dbReference type="CDD" id="cd17932">
    <property type="entry name" value="DEXQc_UvrD"/>
    <property type="match status" value="1"/>
</dbReference>
<evidence type="ECO:0000256" key="11">
    <source>
        <dbReference type="ARBA" id="ARBA00048988"/>
    </source>
</evidence>
<protein>
    <recommendedName>
        <fullName evidence="9">DNA 3'-5' helicase</fullName>
        <ecNumber evidence="9">5.6.2.4</ecNumber>
    </recommendedName>
    <alternativeName>
        <fullName evidence="10">DNA 3'-5' helicase II</fullName>
    </alternativeName>
</protein>
<evidence type="ECO:0000256" key="4">
    <source>
        <dbReference type="ARBA" id="ARBA00022806"/>
    </source>
</evidence>
<evidence type="ECO:0000256" key="8">
    <source>
        <dbReference type="ARBA" id="ARBA00034617"/>
    </source>
</evidence>
<keyword evidence="2 12" id="KW-0547">Nucleotide-binding</keyword>
<dbReference type="GO" id="GO:0000725">
    <property type="term" value="P:recombinational repair"/>
    <property type="evidence" value="ECO:0007669"/>
    <property type="project" value="TreeGrafter"/>
</dbReference>
<dbReference type="Pfam" id="PF00580">
    <property type="entry name" value="UvrD-helicase"/>
    <property type="match status" value="1"/>
</dbReference>
<dbReference type="InterPro" id="IPR027417">
    <property type="entry name" value="P-loop_NTPase"/>
</dbReference>